<comment type="catalytic activity">
    <reaction evidence="4">
        <text>N(6)-[(R)-lipoyl]-L-lysyl-[protein] + 3-methyl-2-oxobutanoate + H(+) = N(6)-[(R)-S(8)-2-methylpropanoyldihydrolipoyl]-L-lysyl-[protein] + CO2</text>
        <dbReference type="Rhea" id="RHEA:13457"/>
        <dbReference type="Rhea" id="RHEA-COMP:10474"/>
        <dbReference type="Rhea" id="RHEA-COMP:10497"/>
        <dbReference type="ChEBI" id="CHEBI:11851"/>
        <dbReference type="ChEBI" id="CHEBI:15378"/>
        <dbReference type="ChEBI" id="CHEBI:16526"/>
        <dbReference type="ChEBI" id="CHEBI:83099"/>
        <dbReference type="ChEBI" id="CHEBI:83142"/>
        <dbReference type="EC" id="1.2.4.4"/>
    </reaction>
</comment>
<dbReference type="EMBL" id="CP053097">
    <property type="protein sequence ID" value="QJR44223.1"/>
    <property type="molecule type" value="Genomic_DNA"/>
</dbReference>
<comment type="cofactor">
    <cofactor evidence="1 4">
        <name>thiamine diphosphate</name>
        <dbReference type="ChEBI" id="CHEBI:58937"/>
    </cofactor>
</comment>
<dbReference type="RefSeq" id="WP_171113087.1">
    <property type="nucleotide sequence ID" value="NZ_CP053097.1"/>
</dbReference>
<dbReference type="PANTHER" id="PTHR43380:SF1">
    <property type="entry name" value="2-OXOISOVALERATE DEHYDROGENASE SUBUNIT ALPHA, MITOCHONDRIAL"/>
    <property type="match status" value="1"/>
</dbReference>
<proteinExistence type="inferred from homology"/>
<dbReference type="CDD" id="cd02000">
    <property type="entry name" value="TPP_E1_PDC_ADC_BCADC"/>
    <property type="match status" value="1"/>
</dbReference>
<dbReference type="KEGG" id="mmio:HLA92_02130"/>
<accession>A0A6M4JB54</accession>
<evidence type="ECO:0000256" key="3">
    <source>
        <dbReference type="ARBA" id="ARBA00023052"/>
    </source>
</evidence>
<dbReference type="EC" id="1.2.4.4" evidence="4"/>
<comment type="function">
    <text evidence="4">The branched-chain alpha-keto dehydrogenase complex catalyzes the overall conversion of alpha-keto acids to acyl-CoA and CO(2). It contains multiple copies of three enzymatic components: branched-chain alpha-keto acid decarboxylase (E1), lipoamide acyltransferase (E2) and lipoamide dehydrogenase (E3).</text>
</comment>
<dbReference type="GO" id="GO:0009083">
    <property type="term" value="P:branched-chain amino acid catabolic process"/>
    <property type="evidence" value="ECO:0007669"/>
    <property type="project" value="TreeGrafter"/>
</dbReference>
<dbReference type="SUPFAM" id="SSF52518">
    <property type="entry name" value="Thiamin diphosphate-binding fold (THDP-binding)"/>
    <property type="match status" value="1"/>
</dbReference>
<evidence type="ECO:0000313" key="6">
    <source>
        <dbReference type="EMBL" id="QJR44223.1"/>
    </source>
</evidence>
<evidence type="ECO:0000256" key="4">
    <source>
        <dbReference type="RuleBase" id="RU365014"/>
    </source>
</evidence>
<evidence type="ECO:0000259" key="5">
    <source>
        <dbReference type="Pfam" id="PF00676"/>
    </source>
</evidence>
<comment type="similarity">
    <text evidence="4">Belongs to the BCKDHA family.</text>
</comment>
<keyword evidence="2 4" id="KW-0560">Oxidoreductase</keyword>
<keyword evidence="3 4" id="KW-0786">Thiamine pyrophosphate</keyword>
<dbReference type="Pfam" id="PF00676">
    <property type="entry name" value="E1_dh"/>
    <property type="match status" value="1"/>
</dbReference>
<evidence type="ECO:0000256" key="2">
    <source>
        <dbReference type="ARBA" id="ARBA00023002"/>
    </source>
</evidence>
<dbReference type="InterPro" id="IPR029061">
    <property type="entry name" value="THDP-binding"/>
</dbReference>
<reference evidence="6 7" key="1">
    <citation type="submission" date="2020-05" db="EMBL/GenBank/DDBJ databases">
        <title>Novel Mycoplasma species detected in Mirounga angustirostris (northern elephant seal) from the USA.</title>
        <authorList>
            <person name="Volokhov D.V."/>
        </authorList>
    </citation>
    <scope>NUCLEOTIDE SEQUENCE [LARGE SCALE GENOMIC DNA]</scope>
    <source>
        <strain evidence="6 7">Mirounga ES2806-NAS</strain>
    </source>
</reference>
<dbReference type="InterPro" id="IPR050771">
    <property type="entry name" value="Alpha-ketoacid_DH_E1_comp"/>
</dbReference>
<dbReference type="Proteomes" id="UP000502118">
    <property type="component" value="Chromosome"/>
</dbReference>
<dbReference type="PANTHER" id="PTHR43380">
    <property type="entry name" value="2-OXOISOVALERATE DEHYDROGENASE SUBUNIT ALPHA, MITOCHONDRIAL"/>
    <property type="match status" value="1"/>
</dbReference>
<name>A0A6M4JB54_9MOLU</name>
<organism evidence="6 7">
    <name type="scientific">Mycoplasma miroungirhinis</name>
    <dbReference type="NCBI Taxonomy" id="754516"/>
    <lineage>
        <taxon>Bacteria</taxon>
        <taxon>Bacillati</taxon>
        <taxon>Mycoplasmatota</taxon>
        <taxon>Mollicutes</taxon>
        <taxon>Mycoplasmataceae</taxon>
        <taxon>Mycoplasma</taxon>
    </lineage>
</organism>
<dbReference type="AlphaFoldDB" id="A0A6M4JB54"/>
<dbReference type="Gene3D" id="3.40.50.970">
    <property type="match status" value="1"/>
</dbReference>
<gene>
    <name evidence="6" type="ORF">HLA92_02130</name>
</gene>
<keyword evidence="6" id="KW-0670">Pyruvate</keyword>
<dbReference type="GO" id="GO:0003863">
    <property type="term" value="F:branched-chain 2-oxo acid dehydrogenase activity"/>
    <property type="evidence" value="ECO:0007669"/>
    <property type="project" value="UniProtKB-EC"/>
</dbReference>
<feature type="domain" description="Dehydrogenase E1 component" evidence="5">
    <location>
        <begin position="47"/>
        <end position="331"/>
    </location>
</feature>
<keyword evidence="7" id="KW-1185">Reference proteome</keyword>
<protein>
    <recommendedName>
        <fullName evidence="4">2-oxoisovalerate dehydrogenase subunit alpha</fullName>
        <ecNumber evidence="4">1.2.4.4</ecNumber>
    </recommendedName>
    <alternativeName>
        <fullName evidence="4">Branched-chain alpha-keto acid dehydrogenase E1 component alpha chain</fullName>
    </alternativeName>
</protein>
<evidence type="ECO:0000256" key="1">
    <source>
        <dbReference type="ARBA" id="ARBA00001964"/>
    </source>
</evidence>
<dbReference type="InterPro" id="IPR001017">
    <property type="entry name" value="DH_E1"/>
</dbReference>
<evidence type="ECO:0000313" key="7">
    <source>
        <dbReference type="Proteomes" id="UP000502118"/>
    </source>
</evidence>
<sequence length="363" mass="41614">MDFKYIKPDLVMTDKDEMIRLVDVNGDLIDKNYKPTATNEELLKLYKNMVASRQWDMYSLTLQKTGRLGTFAPNLGEEAFLTVLGSILNKQDWLVPHYRALPAMLAHGVTMRDIYNYWRGSEQGSRFADGVNVTPIQVVIASQCSHAAGIGYALKQRKVERPLVLTIVGNGGTNEGEFHESLNIAALRKLPVFYVVANNQWAISVPEHNSYTVRALSQRAMSYNIPGLRVDGNDLLASYEVAKEVAEYIRQGHGPVLVEFVTWRQGQHTTSDSPRIYRSRELEEEKEKWEPMHRIEKYLFENSILTEEQKTKIWEEALEAAKEAYAQSTEDLAKEGYEDIFKYTYEELTPELKSQLEEGKKYL</sequence>